<reference evidence="1" key="1">
    <citation type="journal article" date="2020" name="mSystems">
        <title>Genome- and Community-Level Interaction Insights into Carbon Utilization and Element Cycling Functions of Hydrothermarchaeota in Hydrothermal Sediment.</title>
        <authorList>
            <person name="Zhou Z."/>
            <person name="Liu Y."/>
            <person name="Xu W."/>
            <person name="Pan J."/>
            <person name="Luo Z.H."/>
            <person name="Li M."/>
        </authorList>
    </citation>
    <scope>NUCLEOTIDE SEQUENCE [LARGE SCALE GENOMIC DNA]</scope>
    <source>
        <strain evidence="1">SpSt-132</strain>
    </source>
</reference>
<gene>
    <name evidence="1" type="ORF">ENO47_09330</name>
</gene>
<dbReference type="PANTHER" id="PTHR33991:SF1">
    <property type="entry name" value="DNA REPAIR PROTEIN RECO"/>
    <property type="match status" value="1"/>
</dbReference>
<protein>
    <recommendedName>
        <fullName evidence="2">DNA repair protein RecO</fullName>
    </recommendedName>
</protein>
<dbReference type="GO" id="GO:0006302">
    <property type="term" value="P:double-strand break repair"/>
    <property type="evidence" value="ECO:0007669"/>
    <property type="project" value="TreeGrafter"/>
</dbReference>
<accession>A0A7C2VBN1</accession>
<comment type="caution">
    <text evidence="1">The sequence shown here is derived from an EMBL/GenBank/DDBJ whole genome shotgun (WGS) entry which is preliminary data.</text>
</comment>
<organism evidence="1">
    <name type="scientific">Hydrogenobacter sp</name>
    <dbReference type="NCBI Taxonomy" id="2152829"/>
    <lineage>
        <taxon>Bacteria</taxon>
        <taxon>Pseudomonadati</taxon>
        <taxon>Aquificota</taxon>
        <taxon>Aquificia</taxon>
        <taxon>Aquificales</taxon>
        <taxon>Aquificaceae</taxon>
        <taxon>Hydrogenobacter</taxon>
    </lineage>
</organism>
<dbReference type="AlphaFoldDB" id="A0A7C2VBN1"/>
<sequence length="192" mass="22698">MSAKGRFLILRRFRAGDCDLMVKAYSPYGLVKLFVSEGLLPERGFLGYMEPFNLLYAVYNQSGDVLFLKDIIEVDFFSYLCFRDYSAYLWMNSLVSFVERWFVQYDPELFNMLINYLRLNPKNRAVLLIKFKLESLKRLGLYKEDIFDKKLIKIAKIIAEEDKLIKLERLKINQKYLLELDNAIDSHLSNSL</sequence>
<evidence type="ECO:0000313" key="1">
    <source>
        <dbReference type="EMBL" id="HEW46839.1"/>
    </source>
</evidence>
<evidence type="ECO:0008006" key="2">
    <source>
        <dbReference type="Google" id="ProtNLM"/>
    </source>
</evidence>
<dbReference type="GO" id="GO:0043590">
    <property type="term" value="C:bacterial nucleoid"/>
    <property type="evidence" value="ECO:0007669"/>
    <property type="project" value="TreeGrafter"/>
</dbReference>
<dbReference type="GO" id="GO:0006310">
    <property type="term" value="P:DNA recombination"/>
    <property type="evidence" value="ECO:0007669"/>
    <property type="project" value="InterPro"/>
</dbReference>
<name>A0A7C2VBN1_9AQUI</name>
<dbReference type="InterPro" id="IPR003717">
    <property type="entry name" value="RecO"/>
</dbReference>
<dbReference type="PANTHER" id="PTHR33991">
    <property type="entry name" value="DNA REPAIR PROTEIN RECO"/>
    <property type="match status" value="1"/>
</dbReference>
<dbReference type="EMBL" id="DSFP01000077">
    <property type="protein sequence ID" value="HEW46839.1"/>
    <property type="molecule type" value="Genomic_DNA"/>
</dbReference>
<proteinExistence type="predicted"/>